<protein>
    <recommendedName>
        <fullName evidence="2">Nuclease associated modular domain-containing protein</fullName>
    </recommendedName>
</protein>
<reference evidence="3" key="1">
    <citation type="submission" date="2020-06" db="EMBL/GenBank/DDBJ databases">
        <authorList>
            <consortium name="Plant Systems Biology data submission"/>
        </authorList>
    </citation>
    <scope>NUCLEOTIDE SEQUENCE</scope>
    <source>
        <strain evidence="3">D6</strain>
    </source>
</reference>
<evidence type="ECO:0000259" key="2">
    <source>
        <dbReference type="Pfam" id="PF07460"/>
    </source>
</evidence>
<organism evidence="3 4">
    <name type="scientific">Seminavis robusta</name>
    <dbReference type="NCBI Taxonomy" id="568900"/>
    <lineage>
        <taxon>Eukaryota</taxon>
        <taxon>Sar</taxon>
        <taxon>Stramenopiles</taxon>
        <taxon>Ochrophyta</taxon>
        <taxon>Bacillariophyta</taxon>
        <taxon>Bacillariophyceae</taxon>
        <taxon>Bacillariophycidae</taxon>
        <taxon>Naviculales</taxon>
        <taxon>Naviculaceae</taxon>
        <taxon>Seminavis</taxon>
    </lineage>
</organism>
<feature type="region of interest" description="Disordered" evidence="1">
    <location>
        <begin position="120"/>
        <end position="193"/>
    </location>
</feature>
<proteinExistence type="predicted"/>
<dbReference type="AlphaFoldDB" id="A0A9N8HE13"/>
<dbReference type="OrthoDB" id="49203at2759"/>
<feature type="domain" description="Nuclease associated modular" evidence="2">
    <location>
        <begin position="15"/>
        <end position="50"/>
    </location>
</feature>
<name>A0A9N8HE13_9STRA</name>
<feature type="compositionally biased region" description="Basic and acidic residues" evidence="1">
    <location>
        <begin position="127"/>
        <end position="141"/>
    </location>
</feature>
<dbReference type="EMBL" id="CAICTM010000280">
    <property type="protein sequence ID" value="CAB9506848.1"/>
    <property type="molecule type" value="Genomic_DNA"/>
</dbReference>
<comment type="caution">
    <text evidence="3">The sequence shown here is derived from an EMBL/GenBank/DDBJ whole genome shotgun (WGS) entry which is preliminary data.</text>
</comment>
<sequence>MFDNEEDARKTENGGYAHTVDSKRKISKANRGNTPWNKGKLRSAADKAKIGAGVRARNRAILLEKLAQVGMSEEEWVAMKKQLKYLRERVRKAKRAKNDKALKVHQESLKAVLAVQHGVNSQPSIVEQEHRTRPKKTPKEPPKKKKKETVVPHNGKIVTHAGNNDSQTAQKQTSNQSNTDDQPARSQQIVWSI</sequence>
<evidence type="ECO:0000313" key="3">
    <source>
        <dbReference type="EMBL" id="CAB9506848.1"/>
    </source>
</evidence>
<dbReference type="Proteomes" id="UP001153069">
    <property type="component" value="Unassembled WGS sequence"/>
</dbReference>
<accession>A0A9N8HE13</accession>
<dbReference type="GO" id="GO:0003677">
    <property type="term" value="F:DNA binding"/>
    <property type="evidence" value="ECO:0007669"/>
    <property type="project" value="InterPro"/>
</dbReference>
<dbReference type="InterPro" id="IPR003611">
    <property type="entry name" value="NUMOD3"/>
</dbReference>
<gene>
    <name evidence="3" type="ORF">SEMRO_281_G107300.1</name>
</gene>
<evidence type="ECO:0000256" key="1">
    <source>
        <dbReference type="SAM" id="MobiDB-lite"/>
    </source>
</evidence>
<keyword evidence="4" id="KW-1185">Reference proteome</keyword>
<dbReference type="Pfam" id="PF07460">
    <property type="entry name" value="NUMOD3"/>
    <property type="match status" value="1"/>
</dbReference>
<feature type="region of interest" description="Disordered" evidence="1">
    <location>
        <begin position="1"/>
        <end position="42"/>
    </location>
</feature>
<evidence type="ECO:0000313" key="4">
    <source>
        <dbReference type="Proteomes" id="UP001153069"/>
    </source>
</evidence>
<feature type="compositionally biased region" description="Polar residues" evidence="1">
    <location>
        <begin position="161"/>
        <end position="193"/>
    </location>
</feature>